<evidence type="ECO:0000256" key="6">
    <source>
        <dbReference type="SAM" id="Phobius"/>
    </source>
</evidence>
<protein>
    <submittedName>
        <fullName evidence="8">EamA family transporter</fullName>
    </submittedName>
</protein>
<keyword evidence="9" id="KW-1185">Reference proteome</keyword>
<dbReference type="AlphaFoldDB" id="A0A851HR25"/>
<comment type="caution">
    <text evidence="8">The sequence shown here is derived from an EMBL/GenBank/DDBJ whole genome shotgun (WGS) entry which is preliminary data.</text>
</comment>
<feature type="domain" description="EamA" evidence="7">
    <location>
        <begin position="7"/>
        <end position="137"/>
    </location>
</feature>
<evidence type="ECO:0000313" key="8">
    <source>
        <dbReference type="EMBL" id="NWN91407.1"/>
    </source>
</evidence>
<reference evidence="8 9" key="1">
    <citation type="submission" date="2020-03" db="EMBL/GenBank/DDBJ databases">
        <title>Metagenomic, metatranscriptomic, and metabolomic analyses revealed the key microbes and metabolic features during the fermentation of ganjang, Korean traditional soy sauce.</title>
        <authorList>
            <person name="Chun B.H."/>
            <person name="Jeon C.O."/>
        </authorList>
    </citation>
    <scope>NUCLEOTIDE SEQUENCE [LARGE SCALE GENOMIC DNA]</scope>
    <source>
        <strain evidence="8 9">KG14</strain>
    </source>
</reference>
<evidence type="ECO:0000313" key="9">
    <source>
        <dbReference type="Proteomes" id="UP000536442"/>
    </source>
</evidence>
<keyword evidence="3 6" id="KW-0812">Transmembrane</keyword>
<evidence type="ECO:0000256" key="4">
    <source>
        <dbReference type="ARBA" id="ARBA00022989"/>
    </source>
</evidence>
<dbReference type="InterPro" id="IPR000620">
    <property type="entry name" value="EamA_dom"/>
</dbReference>
<feature type="transmembrane region" description="Helical" evidence="6">
    <location>
        <begin position="69"/>
        <end position="89"/>
    </location>
</feature>
<feature type="transmembrane region" description="Helical" evidence="6">
    <location>
        <begin position="121"/>
        <end position="142"/>
    </location>
</feature>
<dbReference type="PANTHER" id="PTHR42920">
    <property type="entry name" value="OS03G0707200 PROTEIN-RELATED"/>
    <property type="match status" value="1"/>
</dbReference>
<dbReference type="GO" id="GO:0005886">
    <property type="term" value="C:plasma membrane"/>
    <property type="evidence" value="ECO:0007669"/>
    <property type="project" value="UniProtKB-SubCell"/>
</dbReference>
<proteinExistence type="predicted"/>
<dbReference type="InterPro" id="IPR037185">
    <property type="entry name" value="EmrE-like"/>
</dbReference>
<evidence type="ECO:0000256" key="3">
    <source>
        <dbReference type="ARBA" id="ARBA00022692"/>
    </source>
</evidence>
<evidence type="ECO:0000256" key="2">
    <source>
        <dbReference type="ARBA" id="ARBA00022475"/>
    </source>
</evidence>
<feature type="transmembrane region" description="Helical" evidence="6">
    <location>
        <begin position="256"/>
        <end position="277"/>
    </location>
</feature>
<keyword evidence="5 6" id="KW-0472">Membrane</keyword>
<sequence>MSDPRKSDLLLIAVTLLAAISWMFSKESILLMPPLLFMALRFLIAGGFLAIFAWRPLARLSRDQLKRGVGVGLVFGIAMSFWVMGLFHASSMGEGAFITSLGVVIVPVIARVVFKEAQPLSTWLALPVAVAGLALLSLQNGFQPEPGQVFFVMAATIFALYFTLNTRAANQRTVINHQGQHIEKHRIPALPLTAIALLTVGLLTLIESLVIESSWQETFRNPPPLLIWWVLASAIIGTAGRFLVQTYAQSLSSHSHGAVILVLEPVWVSLFAAGWFGETMNSVQLAGCGLILAALIVNRWGALSRTLKIALKKRKLKQKRLTNKA</sequence>
<dbReference type="Proteomes" id="UP000536442">
    <property type="component" value="Unassembled WGS sequence"/>
</dbReference>
<evidence type="ECO:0000256" key="5">
    <source>
        <dbReference type="ARBA" id="ARBA00023136"/>
    </source>
</evidence>
<accession>A0A851HR25</accession>
<feature type="transmembrane region" description="Helical" evidence="6">
    <location>
        <begin position="148"/>
        <end position="166"/>
    </location>
</feature>
<feature type="transmembrane region" description="Helical" evidence="6">
    <location>
        <begin position="187"/>
        <end position="206"/>
    </location>
</feature>
<dbReference type="SUPFAM" id="SSF103481">
    <property type="entry name" value="Multidrug resistance efflux transporter EmrE"/>
    <property type="match status" value="2"/>
</dbReference>
<dbReference type="InterPro" id="IPR051258">
    <property type="entry name" value="Diverse_Substrate_Transporter"/>
</dbReference>
<keyword evidence="4 6" id="KW-1133">Transmembrane helix</keyword>
<feature type="transmembrane region" description="Helical" evidence="6">
    <location>
        <begin position="226"/>
        <end position="244"/>
    </location>
</feature>
<dbReference type="PANTHER" id="PTHR42920:SF5">
    <property type="entry name" value="EAMA DOMAIN-CONTAINING PROTEIN"/>
    <property type="match status" value="1"/>
</dbReference>
<evidence type="ECO:0000259" key="7">
    <source>
        <dbReference type="Pfam" id="PF00892"/>
    </source>
</evidence>
<feature type="transmembrane region" description="Helical" evidence="6">
    <location>
        <begin position="95"/>
        <end position="114"/>
    </location>
</feature>
<feature type="domain" description="EamA" evidence="7">
    <location>
        <begin position="149"/>
        <end position="297"/>
    </location>
</feature>
<comment type="subcellular location">
    <subcellularLocation>
        <location evidence="1">Cell membrane</location>
        <topology evidence="1">Multi-pass membrane protein</topology>
    </subcellularLocation>
</comment>
<evidence type="ECO:0000256" key="1">
    <source>
        <dbReference type="ARBA" id="ARBA00004651"/>
    </source>
</evidence>
<dbReference type="EMBL" id="JABEVQ010000004">
    <property type="protein sequence ID" value="NWN91407.1"/>
    <property type="molecule type" value="Genomic_DNA"/>
</dbReference>
<name>A0A851HR25_9GAMM</name>
<organism evidence="8 9">
    <name type="scientific">Marinobacter adhaerens</name>
    <dbReference type="NCBI Taxonomy" id="1033846"/>
    <lineage>
        <taxon>Bacteria</taxon>
        <taxon>Pseudomonadati</taxon>
        <taxon>Pseudomonadota</taxon>
        <taxon>Gammaproteobacteria</taxon>
        <taxon>Pseudomonadales</taxon>
        <taxon>Marinobacteraceae</taxon>
        <taxon>Marinobacter</taxon>
    </lineage>
</organism>
<feature type="transmembrane region" description="Helical" evidence="6">
    <location>
        <begin position="283"/>
        <end position="303"/>
    </location>
</feature>
<gene>
    <name evidence="8" type="ORF">HLV39_07850</name>
</gene>
<dbReference type="Pfam" id="PF00892">
    <property type="entry name" value="EamA"/>
    <property type="match status" value="2"/>
</dbReference>
<keyword evidence="2" id="KW-1003">Cell membrane</keyword>
<feature type="transmembrane region" description="Helical" evidence="6">
    <location>
        <begin position="35"/>
        <end position="57"/>
    </location>
</feature>